<keyword evidence="5" id="KW-0560">Oxidoreductase</keyword>
<dbReference type="EMBL" id="JAKUCV010003444">
    <property type="protein sequence ID" value="KAJ4838912.1"/>
    <property type="molecule type" value="Genomic_DNA"/>
</dbReference>
<comment type="subcellular location">
    <subcellularLocation>
        <location evidence="1">Membrane</location>
        <topology evidence="1">Single-pass type II membrane protein</topology>
    </subcellularLocation>
</comment>
<evidence type="ECO:0000256" key="5">
    <source>
        <dbReference type="ARBA" id="ARBA00023002"/>
    </source>
</evidence>
<dbReference type="AlphaFoldDB" id="A0A9Q0FYK2"/>
<name>A0A9Q0FYK2_9ROSI</name>
<dbReference type="GO" id="GO:0016020">
    <property type="term" value="C:membrane"/>
    <property type="evidence" value="ECO:0007669"/>
    <property type="project" value="UniProtKB-SubCell"/>
</dbReference>
<gene>
    <name evidence="6" type="ORF">Tsubulata_049485</name>
</gene>
<dbReference type="SUPFAM" id="SSF51735">
    <property type="entry name" value="NAD(P)-binding Rossmann-fold domains"/>
    <property type="match status" value="1"/>
</dbReference>
<dbReference type="CDD" id="cd05233">
    <property type="entry name" value="SDR_c"/>
    <property type="match status" value="1"/>
</dbReference>
<dbReference type="GO" id="GO:0016491">
    <property type="term" value="F:oxidoreductase activity"/>
    <property type="evidence" value="ECO:0007669"/>
    <property type="project" value="UniProtKB-KW"/>
</dbReference>
<dbReference type="OrthoDB" id="47007at2759"/>
<reference evidence="6" key="1">
    <citation type="submission" date="2022-02" db="EMBL/GenBank/DDBJ databases">
        <authorList>
            <person name="Henning P.M."/>
            <person name="McCubbin A.G."/>
            <person name="Shore J.S."/>
        </authorList>
    </citation>
    <scope>NUCLEOTIDE SEQUENCE</scope>
    <source>
        <strain evidence="6">F60SS</strain>
        <tissue evidence="6">Leaves</tissue>
    </source>
</reference>
<proteinExistence type="inferred from homology"/>
<evidence type="ECO:0000256" key="1">
    <source>
        <dbReference type="ARBA" id="ARBA00004606"/>
    </source>
</evidence>
<comment type="caution">
    <text evidence="6">The sequence shown here is derived from an EMBL/GenBank/DDBJ whole genome shotgun (WGS) entry which is preliminary data.</text>
</comment>
<evidence type="ECO:0000313" key="7">
    <source>
        <dbReference type="Proteomes" id="UP001141552"/>
    </source>
</evidence>
<dbReference type="PANTHER" id="PTHR43391">
    <property type="entry name" value="RETINOL DEHYDROGENASE-RELATED"/>
    <property type="match status" value="1"/>
</dbReference>
<comment type="similarity">
    <text evidence="2">Belongs to the short-chain dehydrogenases/reductases (SDR) family.</text>
</comment>
<dbReference type="PANTHER" id="PTHR43391:SF90">
    <property type="entry name" value="11-BETA-HYDROXYSTEROID DEHYDROGENASE-LIKE 4A-RELATED"/>
    <property type="match status" value="1"/>
</dbReference>
<reference evidence="6" key="2">
    <citation type="journal article" date="2023" name="Plants (Basel)">
        <title>Annotation of the Turnera subulata (Passifloraceae) Draft Genome Reveals the S-Locus Evolved after the Divergence of Turneroideae from Passifloroideae in a Stepwise Manner.</title>
        <authorList>
            <person name="Henning P.M."/>
            <person name="Roalson E.H."/>
            <person name="Mir W."/>
            <person name="McCubbin A.G."/>
            <person name="Shore J.S."/>
        </authorList>
    </citation>
    <scope>NUCLEOTIDE SEQUENCE</scope>
    <source>
        <strain evidence="6">F60SS</strain>
    </source>
</reference>
<dbReference type="Gene3D" id="3.40.50.720">
    <property type="entry name" value="NAD(P)-binding Rossmann-like Domain"/>
    <property type="match status" value="1"/>
</dbReference>
<protein>
    <submittedName>
        <fullName evidence="6">Uncharacterized protein</fullName>
    </submittedName>
</protein>
<evidence type="ECO:0000256" key="4">
    <source>
        <dbReference type="ARBA" id="ARBA00022968"/>
    </source>
</evidence>
<dbReference type="Pfam" id="PF00106">
    <property type="entry name" value="adh_short"/>
    <property type="match status" value="1"/>
</dbReference>
<keyword evidence="3" id="KW-0521">NADP</keyword>
<keyword evidence="4" id="KW-0812">Transmembrane</keyword>
<sequence length="88" mass="10075">LIEFYATVDHLVSNAGVMQMGFIEDCTQISDFARVMDTNFWGFVNCSRFAVPHLKKSRGRIIVISSACEWLPIPRYGFYYVGNVSQQM</sequence>
<dbReference type="GO" id="GO:0005829">
    <property type="term" value="C:cytosol"/>
    <property type="evidence" value="ECO:0007669"/>
    <property type="project" value="TreeGrafter"/>
</dbReference>
<dbReference type="InterPro" id="IPR036291">
    <property type="entry name" value="NAD(P)-bd_dom_sf"/>
</dbReference>
<keyword evidence="7" id="KW-1185">Reference proteome</keyword>
<feature type="non-terminal residue" evidence="6">
    <location>
        <position position="1"/>
    </location>
</feature>
<dbReference type="InterPro" id="IPR002347">
    <property type="entry name" value="SDR_fam"/>
</dbReference>
<organism evidence="6 7">
    <name type="scientific">Turnera subulata</name>
    <dbReference type="NCBI Taxonomy" id="218843"/>
    <lineage>
        <taxon>Eukaryota</taxon>
        <taxon>Viridiplantae</taxon>
        <taxon>Streptophyta</taxon>
        <taxon>Embryophyta</taxon>
        <taxon>Tracheophyta</taxon>
        <taxon>Spermatophyta</taxon>
        <taxon>Magnoliopsida</taxon>
        <taxon>eudicotyledons</taxon>
        <taxon>Gunneridae</taxon>
        <taxon>Pentapetalae</taxon>
        <taxon>rosids</taxon>
        <taxon>fabids</taxon>
        <taxon>Malpighiales</taxon>
        <taxon>Passifloraceae</taxon>
        <taxon>Turnera</taxon>
    </lineage>
</organism>
<evidence type="ECO:0000256" key="3">
    <source>
        <dbReference type="ARBA" id="ARBA00022857"/>
    </source>
</evidence>
<evidence type="ECO:0000256" key="2">
    <source>
        <dbReference type="ARBA" id="ARBA00006484"/>
    </source>
</evidence>
<dbReference type="Proteomes" id="UP001141552">
    <property type="component" value="Unassembled WGS sequence"/>
</dbReference>
<accession>A0A9Q0FYK2</accession>
<evidence type="ECO:0000313" key="6">
    <source>
        <dbReference type="EMBL" id="KAJ4838912.1"/>
    </source>
</evidence>
<keyword evidence="4" id="KW-0735">Signal-anchor</keyword>
<feature type="non-terminal residue" evidence="6">
    <location>
        <position position="88"/>
    </location>
</feature>